<keyword evidence="5" id="KW-0378">Hydrolase</keyword>
<keyword evidence="3 12" id="KW-0645">Protease</keyword>
<comment type="similarity">
    <text evidence="2 8">Belongs to the peptidase M16 family.</text>
</comment>
<evidence type="ECO:0000256" key="4">
    <source>
        <dbReference type="ARBA" id="ARBA00022723"/>
    </source>
</evidence>
<dbReference type="PANTHER" id="PTHR43690:SF34">
    <property type="entry name" value="ZINC PROTEASE PQQL-LIKE"/>
    <property type="match status" value="1"/>
</dbReference>
<dbReference type="InterPro" id="IPR001431">
    <property type="entry name" value="Pept_M16_Zn_BS"/>
</dbReference>
<dbReference type="InterPro" id="IPR011765">
    <property type="entry name" value="Pept_M16_N"/>
</dbReference>
<dbReference type="Gene3D" id="3.30.830.10">
    <property type="entry name" value="Metalloenzyme, LuxS/M16 peptidase-like"/>
    <property type="match status" value="4"/>
</dbReference>
<dbReference type="InterPro" id="IPR011249">
    <property type="entry name" value="Metalloenz_LuxS/M16"/>
</dbReference>
<evidence type="ECO:0000313" key="12">
    <source>
        <dbReference type="EMBL" id="TCS88847.1"/>
    </source>
</evidence>
<evidence type="ECO:0000256" key="9">
    <source>
        <dbReference type="SAM" id="SignalP"/>
    </source>
</evidence>
<evidence type="ECO:0000256" key="2">
    <source>
        <dbReference type="ARBA" id="ARBA00007261"/>
    </source>
</evidence>
<organism evidence="12 13">
    <name type="scientific">Anseongella ginsenosidimutans</name>
    <dbReference type="NCBI Taxonomy" id="496056"/>
    <lineage>
        <taxon>Bacteria</taxon>
        <taxon>Pseudomonadati</taxon>
        <taxon>Bacteroidota</taxon>
        <taxon>Sphingobacteriia</taxon>
        <taxon>Sphingobacteriales</taxon>
        <taxon>Sphingobacteriaceae</taxon>
        <taxon>Anseongella</taxon>
    </lineage>
</organism>
<evidence type="ECO:0000256" key="3">
    <source>
        <dbReference type="ARBA" id="ARBA00022670"/>
    </source>
</evidence>
<keyword evidence="6" id="KW-0862">Zinc</keyword>
<evidence type="ECO:0000259" key="11">
    <source>
        <dbReference type="Pfam" id="PF05193"/>
    </source>
</evidence>
<feature type="domain" description="Peptidase M16 C-terminal" evidence="11">
    <location>
        <begin position="208"/>
        <end position="386"/>
    </location>
</feature>
<gene>
    <name evidence="12" type="ORF">EDD80_10237</name>
</gene>
<keyword evidence="4" id="KW-0479">Metal-binding</keyword>
<dbReference type="InterPro" id="IPR050626">
    <property type="entry name" value="Peptidase_M16"/>
</dbReference>
<keyword evidence="13" id="KW-1185">Reference proteome</keyword>
<keyword evidence="9" id="KW-0732">Signal</keyword>
<keyword evidence="7" id="KW-0482">Metalloprotease</keyword>
<dbReference type="GO" id="GO:0004222">
    <property type="term" value="F:metalloendopeptidase activity"/>
    <property type="evidence" value="ECO:0007669"/>
    <property type="project" value="InterPro"/>
</dbReference>
<dbReference type="OrthoDB" id="9811314at2"/>
<dbReference type="GO" id="GO:0006508">
    <property type="term" value="P:proteolysis"/>
    <property type="evidence" value="ECO:0007669"/>
    <property type="project" value="UniProtKB-KW"/>
</dbReference>
<feature type="chain" id="PRO_5020733989" evidence="9">
    <location>
        <begin position="23"/>
        <end position="939"/>
    </location>
</feature>
<reference evidence="12 13" key="1">
    <citation type="submission" date="2019-03" db="EMBL/GenBank/DDBJ databases">
        <title>Genomic Encyclopedia of Type Strains, Phase IV (KMG-IV): sequencing the most valuable type-strain genomes for metagenomic binning, comparative biology and taxonomic classification.</title>
        <authorList>
            <person name="Goeker M."/>
        </authorList>
    </citation>
    <scope>NUCLEOTIDE SEQUENCE [LARGE SCALE GENOMIC DNA]</scope>
    <source>
        <strain evidence="12 13">DSM 21100</strain>
    </source>
</reference>
<proteinExistence type="inferred from homology"/>
<accession>A0A4R3KU10</accession>
<dbReference type="AlphaFoldDB" id="A0A4R3KU10"/>
<evidence type="ECO:0000313" key="13">
    <source>
        <dbReference type="Proteomes" id="UP000295807"/>
    </source>
</evidence>
<feature type="signal peptide" evidence="9">
    <location>
        <begin position="1"/>
        <end position="22"/>
    </location>
</feature>
<evidence type="ECO:0000256" key="6">
    <source>
        <dbReference type="ARBA" id="ARBA00022833"/>
    </source>
</evidence>
<dbReference type="InterPro" id="IPR007863">
    <property type="entry name" value="Peptidase_M16_C"/>
</dbReference>
<evidence type="ECO:0000256" key="8">
    <source>
        <dbReference type="RuleBase" id="RU004447"/>
    </source>
</evidence>
<sequence>MNVSRTILTGLFGLGVSFALQAQDPGKELPLNPEVSTGTLSNGLTYYIQHNEKPENRAELRLVVKAGSILENDAQQGLAHFVEHMAFNGTKNFSKNELINFLERSGVRFGAHLNAYTSFDETVYMLSLPTDTVEVFKTGFQVLEDWAHNLSFNPEEIEKERGVVLEEWRLRLGAAQRMQQQYFPTLLYQSRYADRLPIGKPEIIENFEHPELISFYKDWYRPGLMAVIAVGDFDVAAVEALIKKHFGSISPVQSPRDRTEYTLPDHTEPQVSIVTDKEAQYIQLSVYYKRPAVKVETEADYMKLLERSLYNKMLNDRINEIRQQPDAPFLFAVSSVSAFISNKDAYVLASVPKEGQVRAALTTLLKENLRVQRFGFTPTELERAKTDILNSYENSWSERDKRENRAFIDEYINHFLKDEASPGIEFEYAFVKEHLDEIGVEELNTLAGSLISDSNRVVILTAPENQKDSLPSEEELLAILNNSSGLEVSPYEDVVADKPLFSEELSPAKIVSREQIEEIGVTKLELENGVEVFLKPTDFKNKEVLFRAYSPGGTSLYPDEDYLEAANATGILTQSGIAGFEEKVLRKLLEGKTVGVAPYISTLEEGFSGSANIDDIETLFQLTYLYFTQPRFDSDALKTWQARQLTFLQNKDKSPMSVYGDTLRSVMNSYAARYAPLTPEMVRELEFERMQEVYADRFADAGDFAFFLVGSFDLDSIQPLLQTYLGNLPSSGREESWKNLNISPPEGVISKEVYKGSEPQSRVTLVFTGQTDYDRMKNAQLAILGEALQIKLRESLREDAGGVYGVGVNTSISKFPEERYSVSVAFGCAPDNVEKLMGLVLQEIEKMKESGPLQSDLDKVIAIRKREHETALKENGYWISLLAGSYEMKRDPAAAQEFFEASLQQVSPDNLKKLAGEYFDKSNYIKVVLYPEKEKLSGN</sequence>
<evidence type="ECO:0000259" key="10">
    <source>
        <dbReference type="Pfam" id="PF00675"/>
    </source>
</evidence>
<evidence type="ECO:0000256" key="1">
    <source>
        <dbReference type="ARBA" id="ARBA00001947"/>
    </source>
</evidence>
<feature type="domain" description="Peptidase M16 N-terminal" evidence="10">
    <location>
        <begin position="50"/>
        <end position="168"/>
    </location>
</feature>
<dbReference type="PROSITE" id="PS00143">
    <property type="entry name" value="INSULINASE"/>
    <property type="match status" value="1"/>
</dbReference>
<dbReference type="RefSeq" id="WP_132127968.1">
    <property type="nucleotide sequence ID" value="NZ_CP042432.1"/>
</dbReference>
<protein>
    <submittedName>
        <fullName evidence="12">Zinc protease</fullName>
    </submittedName>
</protein>
<dbReference type="EMBL" id="SMAD01000002">
    <property type="protein sequence ID" value="TCS88847.1"/>
    <property type="molecule type" value="Genomic_DNA"/>
</dbReference>
<dbReference type="Proteomes" id="UP000295807">
    <property type="component" value="Unassembled WGS sequence"/>
</dbReference>
<name>A0A4R3KU10_9SPHI</name>
<evidence type="ECO:0000256" key="5">
    <source>
        <dbReference type="ARBA" id="ARBA00022801"/>
    </source>
</evidence>
<dbReference type="Pfam" id="PF05193">
    <property type="entry name" value="Peptidase_M16_C"/>
    <property type="match status" value="2"/>
</dbReference>
<dbReference type="Pfam" id="PF00675">
    <property type="entry name" value="Peptidase_M16"/>
    <property type="match status" value="1"/>
</dbReference>
<dbReference type="SUPFAM" id="SSF63411">
    <property type="entry name" value="LuxS/MPP-like metallohydrolase"/>
    <property type="match status" value="4"/>
</dbReference>
<feature type="domain" description="Peptidase M16 C-terminal" evidence="11">
    <location>
        <begin position="687"/>
        <end position="862"/>
    </location>
</feature>
<comment type="cofactor">
    <cofactor evidence="1">
        <name>Zn(2+)</name>
        <dbReference type="ChEBI" id="CHEBI:29105"/>
    </cofactor>
</comment>
<dbReference type="PANTHER" id="PTHR43690">
    <property type="entry name" value="NARDILYSIN"/>
    <property type="match status" value="1"/>
</dbReference>
<evidence type="ECO:0000256" key="7">
    <source>
        <dbReference type="ARBA" id="ARBA00023049"/>
    </source>
</evidence>
<comment type="caution">
    <text evidence="12">The sequence shown here is derived from an EMBL/GenBank/DDBJ whole genome shotgun (WGS) entry which is preliminary data.</text>
</comment>
<dbReference type="GO" id="GO:0046872">
    <property type="term" value="F:metal ion binding"/>
    <property type="evidence" value="ECO:0007669"/>
    <property type="project" value="UniProtKB-KW"/>
</dbReference>